<evidence type="ECO:0000256" key="1">
    <source>
        <dbReference type="SAM" id="MobiDB-lite"/>
    </source>
</evidence>
<sequence>MNIIQTSGRTPSINQESGGDEELFPCSDPCSPAMCSIESRCTTFREWPNHILASRRELAEAGFLYLREGDKVKCFYCNGALHRWNLNEDPWIEHAKWFPNCEHVLRHKGITFVEDVVAQFRNAARPAHARQRRVPVEHLPELPRSHHHVIFHIKYAYVIQRTRTDCSLS</sequence>
<dbReference type="Gene3D" id="1.10.1170.10">
    <property type="entry name" value="Inhibitor Of Apoptosis Protein (2mihbC-IAP-1), Chain A"/>
    <property type="match status" value="1"/>
</dbReference>
<dbReference type="CDD" id="cd00022">
    <property type="entry name" value="BIR"/>
    <property type="match status" value="1"/>
</dbReference>
<keyword evidence="3" id="KW-1185">Reference proteome</keyword>
<evidence type="ECO:0000313" key="2">
    <source>
        <dbReference type="EMBL" id="CAK8693024.1"/>
    </source>
</evidence>
<feature type="region of interest" description="Disordered" evidence="1">
    <location>
        <begin position="1"/>
        <end position="20"/>
    </location>
</feature>
<dbReference type="Pfam" id="PF00653">
    <property type="entry name" value="BIR"/>
    <property type="match status" value="1"/>
</dbReference>
<dbReference type="SUPFAM" id="SSF57924">
    <property type="entry name" value="Inhibitor of apoptosis (IAP) repeat"/>
    <property type="match status" value="1"/>
</dbReference>
<dbReference type="Proteomes" id="UP001642483">
    <property type="component" value="Unassembled WGS sequence"/>
</dbReference>
<dbReference type="PANTHER" id="PTHR10044">
    <property type="entry name" value="INHIBITOR OF APOPTOSIS"/>
    <property type="match status" value="1"/>
</dbReference>
<accession>A0ABP0GMR0</accession>
<dbReference type="PROSITE" id="PS50143">
    <property type="entry name" value="BIR_REPEAT_2"/>
    <property type="match status" value="1"/>
</dbReference>
<comment type="caution">
    <text evidence="2">The sequence shown here is derived from an EMBL/GenBank/DDBJ whole genome shotgun (WGS) entry which is preliminary data.</text>
</comment>
<dbReference type="EMBL" id="CAWYQH010000130">
    <property type="protein sequence ID" value="CAK8693024.1"/>
    <property type="molecule type" value="Genomic_DNA"/>
</dbReference>
<gene>
    <name evidence="2" type="ORF">CVLEPA_LOCUS26354</name>
</gene>
<dbReference type="InterPro" id="IPR001370">
    <property type="entry name" value="BIR_rpt"/>
</dbReference>
<organism evidence="2 3">
    <name type="scientific">Clavelina lepadiformis</name>
    <name type="common">Light-bulb sea squirt</name>
    <name type="synonym">Ascidia lepadiformis</name>
    <dbReference type="NCBI Taxonomy" id="159417"/>
    <lineage>
        <taxon>Eukaryota</taxon>
        <taxon>Metazoa</taxon>
        <taxon>Chordata</taxon>
        <taxon>Tunicata</taxon>
        <taxon>Ascidiacea</taxon>
        <taxon>Aplousobranchia</taxon>
        <taxon>Clavelinidae</taxon>
        <taxon>Clavelina</taxon>
    </lineage>
</organism>
<proteinExistence type="predicted"/>
<feature type="compositionally biased region" description="Polar residues" evidence="1">
    <location>
        <begin position="1"/>
        <end position="17"/>
    </location>
</feature>
<evidence type="ECO:0000313" key="3">
    <source>
        <dbReference type="Proteomes" id="UP001642483"/>
    </source>
</evidence>
<dbReference type="PANTHER" id="PTHR10044:SF139">
    <property type="entry name" value="DEATH-ASSOCIATED INHIBITOR OF APOPTOSIS 2"/>
    <property type="match status" value="1"/>
</dbReference>
<reference evidence="2 3" key="1">
    <citation type="submission" date="2024-02" db="EMBL/GenBank/DDBJ databases">
        <authorList>
            <person name="Daric V."/>
            <person name="Darras S."/>
        </authorList>
    </citation>
    <scope>NUCLEOTIDE SEQUENCE [LARGE SCALE GENOMIC DNA]</scope>
</reference>
<dbReference type="SMART" id="SM00238">
    <property type="entry name" value="BIR"/>
    <property type="match status" value="1"/>
</dbReference>
<protein>
    <submittedName>
        <fullName evidence="2">Uncharacterized protein</fullName>
    </submittedName>
</protein>
<dbReference type="InterPro" id="IPR050784">
    <property type="entry name" value="IAP"/>
</dbReference>
<dbReference type="PROSITE" id="PS01282">
    <property type="entry name" value="BIR_REPEAT_1"/>
    <property type="match status" value="1"/>
</dbReference>
<name>A0ABP0GMR0_CLALP</name>